<dbReference type="InterPro" id="IPR021729">
    <property type="entry name" value="DUF3298"/>
</dbReference>
<dbReference type="Proteomes" id="UP000184480">
    <property type="component" value="Unassembled WGS sequence"/>
</dbReference>
<dbReference type="STRING" id="1346286.SAMN05444362_101190"/>
<sequence length="298" mass="33402">MKIKLALFLFIALLFVNCKDASKGVNSSQAVDAISDSTAWAQKELAQLSNSWVIDTLSYDDIVRVNDDPKKQGMSISVFMACPISSPKGTDLPAIQKTIAGIFDHENKPATPKEAFDNIAEKYRKDAQNYARDWEVEGNEFINFSNFEQSVGLSIASIFSQLITVSTGYSSYLGGAHGSFFVRYDNIETKSGKHIPEEVLFKKDYESKLAPMIRDEIARRNSLPNEEEHLSLLVELSEIQSSGNFYFDKTGIIFVYNQYEITPYVQGVVEISIPYSKIKPLINDTYLPLITSVEKDNA</sequence>
<proteinExistence type="predicted"/>
<protein>
    <recommendedName>
        <fullName evidence="2">DUF3298 domain-containing protein</fullName>
    </recommendedName>
</protein>
<dbReference type="EMBL" id="FQUC01000001">
    <property type="protein sequence ID" value="SHE37479.1"/>
    <property type="molecule type" value="Genomic_DNA"/>
</dbReference>
<dbReference type="AlphaFoldDB" id="A0A1M4SZ34"/>
<dbReference type="Gene3D" id="3.90.640.20">
    <property type="entry name" value="Heat-shock cognate protein, ATPase"/>
    <property type="match status" value="1"/>
</dbReference>
<gene>
    <name evidence="3" type="ORF">SAMN05444362_101190</name>
</gene>
<feature type="domain" description="DUF3298" evidence="2">
    <location>
        <begin position="200"/>
        <end position="276"/>
    </location>
</feature>
<feature type="chain" id="PRO_5009907419" description="DUF3298 domain-containing protein" evidence="1">
    <location>
        <begin position="21"/>
        <end position="298"/>
    </location>
</feature>
<accession>A0A1M4SZ34</accession>
<evidence type="ECO:0000256" key="1">
    <source>
        <dbReference type="SAM" id="SignalP"/>
    </source>
</evidence>
<evidence type="ECO:0000259" key="2">
    <source>
        <dbReference type="Pfam" id="PF11738"/>
    </source>
</evidence>
<keyword evidence="4" id="KW-1185">Reference proteome</keyword>
<dbReference type="InterPro" id="IPR037126">
    <property type="entry name" value="PdaC/RsiV-like_sf"/>
</dbReference>
<evidence type="ECO:0000313" key="3">
    <source>
        <dbReference type="EMBL" id="SHE37479.1"/>
    </source>
</evidence>
<reference evidence="4" key="1">
    <citation type="submission" date="2016-11" db="EMBL/GenBank/DDBJ databases">
        <authorList>
            <person name="Varghese N."/>
            <person name="Submissions S."/>
        </authorList>
    </citation>
    <scope>NUCLEOTIDE SEQUENCE [LARGE SCALE GENOMIC DNA]</scope>
    <source>
        <strain evidence="4">DSM 27370</strain>
    </source>
</reference>
<dbReference type="RefSeq" id="WP_062175298.1">
    <property type="nucleotide sequence ID" value="NZ_BBXL01000001.1"/>
</dbReference>
<name>A0A1M4SZ34_9BACT</name>
<dbReference type="Gene3D" id="3.30.565.40">
    <property type="entry name" value="Fervidobacterium nodosum Rt17-B1 like"/>
    <property type="match status" value="1"/>
</dbReference>
<dbReference type="Pfam" id="PF11738">
    <property type="entry name" value="DUF3298"/>
    <property type="match status" value="1"/>
</dbReference>
<keyword evidence="1" id="KW-0732">Signal</keyword>
<organism evidence="3 4">
    <name type="scientific">Dysgonomonas macrotermitis</name>
    <dbReference type="NCBI Taxonomy" id="1346286"/>
    <lineage>
        <taxon>Bacteria</taxon>
        <taxon>Pseudomonadati</taxon>
        <taxon>Bacteroidota</taxon>
        <taxon>Bacteroidia</taxon>
        <taxon>Bacteroidales</taxon>
        <taxon>Dysgonomonadaceae</taxon>
        <taxon>Dysgonomonas</taxon>
    </lineage>
</organism>
<feature type="signal peptide" evidence="1">
    <location>
        <begin position="1"/>
        <end position="20"/>
    </location>
</feature>
<evidence type="ECO:0000313" key="4">
    <source>
        <dbReference type="Proteomes" id="UP000184480"/>
    </source>
</evidence>
<dbReference type="OrthoDB" id="594879at2"/>